<proteinExistence type="predicted"/>
<evidence type="ECO:0000313" key="2">
    <source>
        <dbReference type="Proteomes" id="UP001054837"/>
    </source>
</evidence>
<sequence>MKSELPPLTNGQSITIPCQKRIFSYQERDRGRLWGEKDPKRRMLIMETVCVCAFVGFLDPSLFRSRSLTSIGSLRTAVNINLQWVSLFQPFWLEHGGLRTAAIAYDGKTSFEHRDERDKGTRKISLIPAKDSSDWENPAHNRFKNPTRTDRKDGTEIELASLLSIAVSLARNLICRIPPLLLMRH</sequence>
<accession>A0AAV4QGZ9</accession>
<reference evidence="1 2" key="1">
    <citation type="submission" date="2021-06" db="EMBL/GenBank/DDBJ databases">
        <title>Caerostris darwini draft genome.</title>
        <authorList>
            <person name="Kono N."/>
            <person name="Arakawa K."/>
        </authorList>
    </citation>
    <scope>NUCLEOTIDE SEQUENCE [LARGE SCALE GENOMIC DNA]</scope>
</reference>
<protein>
    <submittedName>
        <fullName evidence="1">Uncharacterized protein</fullName>
    </submittedName>
</protein>
<dbReference type="Proteomes" id="UP001054837">
    <property type="component" value="Unassembled WGS sequence"/>
</dbReference>
<keyword evidence="2" id="KW-1185">Reference proteome</keyword>
<comment type="caution">
    <text evidence="1">The sequence shown here is derived from an EMBL/GenBank/DDBJ whole genome shotgun (WGS) entry which is preliminary data.</text>
</comment>
<dbReference type="EMBL" id="BPLQ01004536">
    <property type="protein sequence ID" value="GIY08587.1"/>
    <property type="molecule type" value="Genomic_DNA"/>
</dbReference>
<gene>
    <name evidence="1" type="ORF">CDAR_432991</name>
</gene>
<name>A0AAV4QGZ9_9ARAC</name>
<organism evidence="1 2">
    <name type="scientific">Caerostris darwini</name>
    <dbReference type="NCBI Taxonomy" id="1538125"/>
    <lineage>
        <taxon>Eukaryota</taxon>
        <taxon>Metazoa</taxon>
        <taxon>Ecdysozoa</taxon>
        <taxon>Arthropoda</taxon>
        <taxon>Chelicerata</taxon>
        <taxon>Arachnida</taxon>
        <taxon>Araneae</taxon>
        <taxon>Araneomorphae</taxon>
        <taxon>Entelegynae</taxon>
        <taxon>Araneoidea</taxon>
        <taxon>Araneidae</taxon>
        <taxon>Caerostris</taxon>
    </lineage>
</organism>
<dbReference type="AlphaFoldDB" id="A0AAV4QGZ9"/>
<evidence type="ECO:0000313" key="1">
    <source>
        <dbReference type="EMBL" id="GIY08587.1"/>
    </source>
</evidence>